<dbReference type="InterPro" id="IPR004159">
    <property type="entry name" value="Put_SAM_MeTrfase"/>
</dbReference>
<comment type="caution">
    <text evidence="5">The sequence shown here is derived from an EMBL/GenBank/DDBJ whole genome shotgun (WGS) entry which is preliminary data.</text>
</comment>
<dbReference type="AlphaFoldDB" id="A0AAV1XK02"/>
<sequence>MAKGRAQRKPRKWLGQKDSLTLVDLLNLLIVPCCRIDWLQRDGILLLELDRLLTARGYFAYSSPGAYSRGPDHRPPLCKSDDDHDDVWGVIMDTCITRYSDRE</sequence>
<comment type="subcellular location">
    <subcellularLocation>
        <location evidence="4">Membrane</location>
        <topology evidence="4">Single-pass type II membrane protein</topology>
    </subcellularLocation>
</comment>
<evidence type="ECO:0000313" key="5">
    <source>
        <dbReference type="EMBL" id="CAL0321312.1"/>
    </source>
</evidence>
<name>A0AAV1XK02_LUPLU</name>
<reference evidence="5 6" key="1">
    <citation type="submission" date="2024-03" db="EMBL/GenBank/DDBJ databases">
        <authorList>
            <person name="Martinez-Hernandez J."/>
        </authorList>
    </citation>
    <scope>NUCLEOTIDE SEQUENCE [LARGE SCALE GENOMIC DNA]</scope>
</reference>
<keyword evidence="1 4" id="KW-0489">Methyltransferase</keyword>
<organism evidence="5 6">
    <name type="scientific">Lupinus luteus</name>
    <name type="common">European yellow lupine</name>
    <dbReference type="NCBI Taxonomy" id="3873"/>
    <lineage>
        <taxon>Eukaryota</taxon>
        <taxon>Viridiplantae</taxon>
        <taxon>Streptophyta</taxon>
        <taxon>Embryophyta</taxon>
        <taxon>Tracheophyta</taxon>
        <taxon>Spermatophyta</taxon>
        <taxon>Magnoliopsida</taxon>
        <taxon>eudicotyledons</taxon>
        <taxon>Gunneridae</taxon>
        <taxon>Pentapetalae</taxon>
        <taxon>rosids</taxon>
        <taxon>fabids</taxon>
        <taxon>Fabales</taxon>
        <taxon>Fabaceae</taxon>
        <taxon>Papilionoideae</taxon>
        <taxon>50 kb inversion clade</taxon>
        <taxon>genistoids sensu lato</taxon>
        <taxon>core genistoids</taxon>
        <taxon>Genisteae</taxon>
        <taxon>Lupinus</taxon>
    </lineage>
</organism>
<proteinExistence type="inferred from homology"/>
<dbReference type="Pfam" id="PF03141">
    <property type="entry name" value="Methyltransf_29"/>
    <property type="match status" value="1"/>
</dbReference>
<protein>
    <recommendedName>
        <fullName evidence="4">Methyltransferase</fullName>
        <ecNumber evidence="4">2.1.1.-</ecNumber>
    </recommendedName>
</protein>
<dbReference type="PANTHER" id="PTHR10108:SF1103">
    <property type="entry name" value="METHYLTRANSFERASE PMT9-RELATED"/>
    <property type="match status" value="1"/>
</dbReference>
<keyword evidence="3 4" id="KW-0325">Glycoprotein</keyword>
<dbReference type="PANTHER" id="PTHR10108">
    <property type="entry name" value="SAM-DEPENDENT METHYLTRANSFERASE"/>
    <property type="match status" value="1"/>
</dbReference>
<keyword evidence="4" id="KW-0812">Transmembrane</keyword>
<evidence type="ECO:0000313" key="6">
    <source>
        <dbReference type="Proteomes" id="UP001497480"/>
    </source>
</evidence>
<comment type="similarity">
    <text evidence="4">Belongs to the methyltransferase superfamily.</text>
</comment>
<accession>A0AAV1XK02</accession>
<dbReference type="GO" id="GO:0008168">
    <property type="term" value="F:methyltransferase activity"/>
    <property type="evidence" value="ECO:0007669"/>
    <property type="project" value="UniProtKB-UniRule"/>
</dbReference>
<dbReference type="GO" id="GO:0005802">
    <property type="term" value="C:trans-Golgi network"/>
    <property type="evidence" value="ECO:0007669"/>
    <property type="project" value="TreeGrafter"/>
</dbReference>
<dbReference type="EMBL" id="CAXHTB010000015">
    <property type="protein sequence ID" value="CAL0321312.1"/>
    <property type="molecule type" value="Genomic_DNA"/>
</dbReference>
<dbReference type="GO" id="GO:0016020">
    <property type="term" value="C:membrane"/>
    <property type="evidence" value="ECO:0007669"/>
    <property type="project" value="UniProtKB-SubCell"/>
</dbReference>
<evidence type="ECO:0000256" key="3">
    <source>
        <dbReference type="ARBA" id="ARBA00023180"/>
    </source>
</evidence>
<dbReference type="GO" id="GO:0032259">
    <property type="term" value="P:methylation"/>
    <property type="evidence" value="ECO:0007669"/>
    <property type="project" value="UniProtKB-KW"/>
</dbReference>
<dbReference type="GO" id="GO:0005768">
    <property type="term" value="C:endosome"/>
    <property type="evidence" value="ECO:0007669"/>
    <property type="project" value="TreeGrafter"/>
</dbReference>
<evidence type="ECO:0000256" key="1">
    <source>
        <dbReference type="ARBA" id="ARBA00022603"/>
    </source>
</evidence>
<keyword evidence="2 4" id="KW-0808">Transferase</keyword>
<dbReference type="EC" id="2.1.1.-" evidence="4"/>
<dbReference type="Proteomes" id="UP001497480">
    <property type="component" value="Unassembled WGS sequence"/>
</dbReference>
<gene>
    <name evidence="5" type="ORF">LLUT_LOCUS22372</name>
</gene>
<evidence type="ECO:0000256" key="2">
    <source>
        <dbReference type="ARBA" id="ARBA00022679"/>
    </source>
</evidence>
<evidence type="ECO:0000256" key="4">
    <source>
        <dbReference type="RuleBase" id="RU366043"/>
    </source>
</evidence>
<keyword evidence="6" id="KW-1185">Reference proteome</keyword>
<keyword evidence="4" id="KW-0735">Signal-anchor</keyword>